<dbReference type="PANTHER" id="PTHR24567">
    <property type="entry name" value="CRP FAMILY TRANSCRIPTIONAL REGULATORY PROTEIN"/>
    <property type="match status" value="1"/>
</dbReference>
<keyword evidence="1" id="KW-0805">Transcription regulation</keyword>
<keyword evidence="2" id="KW-0238">DNA-binding</keyword>
<dbReference type="InterPro" id="IPR036388">
    <property type="entry name" value="WH-like_DNA-bd_sf"/>
</dbReference>
<dbReference type="Pfam" id="PF13545">
    <property type="entry name" value="HTH_Crp_2"/>
    <property type="match status" value="1"/>
</dbReference>
<dbReference type="InterPro" id="IPR018490">
    <property type="entry name" value="cNMP-bd_dom_sf"/>
</dbReference>
<dbReference type="GO" id="GO:0003677">
    <property type="term" value="F:DNA binding"/>
    <property type="evidence" value="ECO:0007669"/>
    <property type="project" value="UniProtKB-KW"/>
</dbReference>
<dbReference type="PROSITE" id="PS51063">
    <property type="entry name" value="HTH_CRP_2"/>
    <property type="match status" value="1"/>
</dbReference>
<dbReference type="InterPro" id="IPR050397">
    <property type="entry name" value="Env_Response_Regulators"/>
</dbReference>
<sequence length="222" mass="24720">MEQFLRAAAIFQSLSQTDLMPIANASKKTTHPANTPLFAERDPATHFFLVISGSVRLYRLTPDGKEKVIEIIRAGETFAESVALLDKPYPVYANTIDSTEMIRIPAAAIRNLMAQNTGLSLKMLASLSLRVHKFINDIHTLSMSSAQQKVAGYFLAFISDDKTEQRIELPSKKSIVASRLGLQPETFSRVLGKMKERGVIYEDGPEIVVLQPEKLRELRDSA</sequence>
<comment type="caution">
    <text evidence="6">The sequence shown here is derived from an EMBL/GenBank/DDBJ whole genome shotgun (WGS) entry which is preliminary data.</text>
</comment>
<dbReference type="Gene3D" id="1.10.10.10">
    <property type="entry name" value="Winged helix-like DNA-binding domain superfamily/Winged helix DNA-binding domain"/>
    <property type="match status" value="1"/>
</dbReference>
<dbReference type="InterPro" id="IPR012318">
    <property type="entry name" value="HTH_CRP"/>
</dbReference>
<keyword evidence="3" id="KW-0804">Transcription</keyword>
<dbReference type="Proteomes" id="UP000245539">
    <property type="component" value="Unassembled WGS sequence"/>
</dbReference>
<organism evidence="6 7">
    <name type="scientific">Leucothrix pacifica</name>
    <dbReference type="NCBI Taxonomy" id="1247513"/>
    <lineage>
        <taxon>Bacteria</taxon>
        <taxon>Pseudomonadati</taxon>
        <taxon>Pseudomonadota</taxon>
        <taxon>Gammaproteobacteria</taxon>
        <taxon>Thiotrichales</taxon>
        <taxon>Thiotrichaceae</taxon>
        <taxon>Leucothrix</taxon>
    </lineage>
</organism>
<gene>
    <name evidence="6" type="ORF">DKW60_08475</name>
</gene>
<evidence type="ECO:0000256" key="3">
    <source>
        <dbReference type="ARBA" id="ARBA00023163"/>
    </source>
</evidence>
<dbReference type="EMBL" id="QGKM01000017">
    <property type="protein sequence ID" value="PWQ98250.1"/>
    <property type="molecule type" value="Genomic_DNA"/>
</dbReference>
<dbReference type="Gene3D" id="2.60.120.10">
    <property type="entry name" value="Jelly Rolls"/>
    <property type="match status" value="1"/>
</dbReference>
<dbReference type="InterPro" id="IPR014710">
    <property type="entry name" value="RmlC-like_jellyroll"/>
</dbReference>
<evidence type="ECO:0000259" key="4">
    <source>
        <dbReference type="PROSITE" id="PS50042"/>
    </source>
</evidence>
<feature type="domain" description="Cyclic nucleotide-binding" evidence="4">
    <location>
        <begin position="10"/>
        <end position="130"/>
    </location>
</feature>
<keyword evidence="7" id="KW-1185">Reference proteome</keyword>
<evidence type="ECO:0000313" key="7">
    <source>
        <dbReference type="Proteomes" id="UP000245539"/>
    </source>
</evidence>
<dbReference type="SMART" id="SM00100">
    <property type="entry name" value="cNMP"/>
    <property type="match status" value="1"/>
</dbReference>
<evidence type="ECO:0000313" key="6">
    <source>
        <dbReference type="EMBL" id="PWQ98250.1"/>
    </source>
</evidence>
<dbReference type="Pfam" id="PF00027">
    <property type="entry name" value="cNMP_binding"/>
    <property type="match status" value="1"/>
</dbReference>
<evidence type="ECO:0000256" key="2">
    <source>
        <dbReference type="ARBA" id="ARBA00023125"/>
    </source>
</evidence>
<dbReference type="SUPFAM" id="SSF51206">
    <property type="entry name" value="cAMP-binding domain-like"/>
    <property type="match status" value="1"/>
</dbReference>
<reference evidence="6 7" key="1">
    <citation type="submission" date="2018-05" db="EMBL/GenBank/DDBJ databases">
        <title>Leucothrix arctica sp. nov., isolated from Arctic seawater.</title>
        <authorList>
            <person name="Choi A."/>
            <person name="Baek K."/>
        </authorList>
    </citation>
    <scope>NUCLEOTIDE SEQUENCE [LARGE SCALE GENOMIC DNA]</scope>
    <source>
        <strain evidence="6 7">JCM 18388</strain>
    </source>
</reference>
<accession>A0A317CPF2</accession>
<feature type="domain" description="HTH crp-type" evidence="5">
    <location>
        <begin position="144"/>
        <end position="213"/>
    </location>
</feature>
<dbReference type="CDD" id="cd00038">
    <property type="entry name" value="CAP_ED"/>
    <property type="match status" value="1"/>
</dbReference>
<name>A0A317CPF2_9GAMM</name>
<dbReference type="OrthoDB" id="9777588at2"/>
<dbReference type="SMART" id="SM00419">
    <property type="entry name" value="HTH_CRP"/>
    <property type="match status" value="1"/>
</dbReference>
<dbReference type="AlphaFoldDB" id="A0A317CPF2"/>
<dbReference type="GO" id="GO:0005829">
    <property type="term" value="C:cytosol"/>
    <property type="evidence" value="ECO:0007669"/>
    <property type="project" value="TreeGrafter"/>
</dbReference>
<protein>
    <submittedName>
        <fullName evidence="6">Crp/Fnr family transcriptional regulator</fullName>
    </submittedName>
</protein>
<dbReference type="PANTHER" id="PTHR24567:SF68">
    <property type="entry name" value="DNA-BINDING TRANSCRIPTIONAL DUAL REGULATOR CRP"/>
    <property type="match status" value="1"/>
</dbReference>
<evidence type="ECO:0000259" key="5">
    <source>
        <dbReference type="PROSITE" id="PS51063"/>
    </source>
</evidence>
<evidence type="ECO:0000256" key="1">
    <source>
        <dbReference type="ARBA" id="ARBA00023015"/>
    </source>
</evidence>
<dbReference type="RefSeq" id="WP_109837222.1">
    <property type="nucleotide sequence ID" value="NZ_QGKM01000017.1"/>
</dbReference>
<dbReference type="PROSITE" id="PS50042">
    <property type="entry name" value="CNMP_BINDING_3"/>
    <property type="match status" value="1"/>
</dbReference>
<dbReference type="GO" id="GO:0003700">
    <property type="term" value="F:DNA-binding transcription factor activity"/>
    <property type="evidence" value="ECO:0007669"/>
    <property type="project" value="TreeGrafter"/>
</dbReference>
<dbReference type="SUPFAM" id="SSF46785">
    <property type="entry name" value="Winged helix' DNA-binding domain"/>
    <property type="match status" value="1"/>
</dbReference>
<dbReference type="InterPro" id="IPR000595">
    <property type="entry name" value="cNMP-bd_dom"/>
</dbReference>
<dbReference type="InterPro" id="IPR036390">
    <property type="entry name" value="WH_DNA-bd_sf"/>
</dbReference>
<proteinExistence type="predicted"/>